<reference evidence="6 7" key="1">
    <citation type="submission" date="2018-12" db="EMBL/GenBank/DDBJ databases">
        <title>Deinococcus radiophilus ATCC 27603 genome sequencing and assembly.</title>
        <authorList>
            <person name="Maclea K.S."/>
            <person name="Maynard C.R."/>
        </authorList>
    </citation>
    <scope>NUCLEOTIDE SEQUENCE [LARGE SCALE GENOMIC DNA]</scope>
    <source>
        <strain evidence="6 7">ATCC 27603</strain>
    </source>
</reference>
<keyword evidence="7" id="KW-1185">Reference proteome</keyword>
<evidence type="ECO:0000313" key="7">
    <source>
        <dbReference type="Proteomes" id="UP000277766"/>
    </source>
</evidence>
<dbReference type="EMBL" id="RXPE01000004">
    <property type="protein sequence ID" value="RTR29375.1"/>
    <property type="molecule type" value="Genomic_DNA"/>
</dbReference>
<evidence type="ECO:0000313" key="6">
    <source>
        <dbReference type="EMBL" id="RTR29375.1"/>
    </source>
</evidence>
<name>A0A431W1R1_9DEIO</name>
<evidence type="ECO:0000256" key="3">
    <source>
        <dbReference type="ARBA" id="ARBA00023295"/>
    </source>
</evidence>
<feature type="domain" description="Glycosyl hydrolase family 13 catalytic" evidence="5">
    <location>
        <begin position="163"/>
        <end position="573"/>
    </location>
</feature>
<dbReference type="CDD" id="cd11326">
    <property type="entry name" value="AmyAc_Glg_debranch"/>
    <property type="match status" value="1"/>
</dbReference>
<dbReference type="GO" id="GO:0004135">
    <property type="term" value="F:amylo-alpha-1,6-glucosidase activity"/>
    <property type="evidence" value="ECO:0007669"/>
    <property type="project" value="InterPro"/>
</dbReference>
<dbReference type="SUPFAM" id="SSF51011">
    <property type="entry name" value="Glycosyl hydrolase domain"/>
    <property type="match status" value="1"/>
</dbReference>
<dbReference type="Pfam" id="PF02922">
    <property type="entry name" value="CBM_48"/>
    <property type="match status" value="1"/>
</dbReference>
<dbReference type="Gene3D" id="2.60.40.10">
    <property type="entry name" value="Immunoglobulins"/>
    <property type="match status" value="1"/>
</dbReference>
<dbReference type="SUPFAM" id="SSF81296">
    <property type="entry name" value="E set domains"/>
    <property type="match status" value="1"/>
</dbReference>
<feature type="compositionally biased region" description="Polar residues" evidence="4">
    <location>
        <begin position="1"/>
        <end position="20"/>
    </location>
</feature>
<dbReference type="InterPro" id="IPR011837">
    <property type="entry name" value="Glycogen_debranch_GlgX"/>
</dbReference>
<evidence type="ECO:0000256" key="2">
    <source>
        <dbReference type="ARBA" id="ARBA00022801"/>
    </source>
</evidence>
<sequence>MTDTSALTDQQPSTLQSGQPQPLGATREEGGTNFAVYAPEATRLELCLLTPGGERCIDLPERTGDVWHGWLPDDHPLSSGVGQGYGYRVHGHHDPDQGVYAQPEVRLLDPYARALSGPEEPVLNEEGHVASLHAPWGLVLDTSAEVTLNDKPQVPWNHTVIYETHVRGLTMTHPDVPGELRGTYAGLACEPVIAYLKDLGITAVELLPVHAHVDDPFLRNKGLHNYWGYSTLSYFAPEPRYSAAARAGRPQDTEAEFRDMVTKLHEAGLEVILDVVYNHTAEGGKGGPLLSWRGLANSTYYWLSQDDLGEYFDFTGTGNSVRMTHRRTVQMVVDSMRHWAALGVDGFRFDLATTLARGELGFDRNSNFLAAVQADPVLSRLKLIAEPWDVGLGGYQVGNFPPPWAEWNDQYRDTVRGFWKGDEGLMSEMGYRLTGSSDIYSAGHRHPQAGVNFITAHDGFTLRDLVSYNDKHNEANGEENRDGHGNNLSWNMGAEGETDDAEILAQRRKQQRNLLATLLISQGVPMLLGGDERGRTKGGNNNTYAQDNELNWYDWENVDEDLLAFTRRLIELRQQHPSFRRERFFSGRREEGDFPHILWLRFDGQEMNDADWQNPQTKSVGLFLHGGEEEGEPQDHLLVLINASHVDLPFNLPSLREQGVALPCSHWSLALDTAQDRTDVKEEVEADQDTNLTARSLKIFVCRVDD</sequence>
<protein>
    <submittedName>
        <fullName evidence="6">Glycogen debranching enzyme GlgX</fullName>
    </submittedName>
</protein>
<evidence type="ECO:0000256" key="4">
    <source>
        <dbReference type="SAM" id="MobiDB-lite"/>
    </source>
</evidence>
<dbReference type="SUPFAM" id="SSF51445">
    <property type="entry name" value="(Trans)glycosidases"/>
    <property type="match status" value="1"/>
</dbReference>
<organism evidence="6 7">
    <name type="scientific">Deinococcus radiophilus</name>
    <dbReference type="NCBI Taxonomy" id="32062"/>
    <lineage>
        <taxon>Bacteria</taxon>
        <taxon>Thermotogati</taxon>
        <taxon>Deinococcota</taxon>
        <taxon>Deinococci</taxon>
        <taxon>Deinococcales</taxon>
        <taxon>Deinococcaceae</taxon>
        <taxon>Deinococcus</taxon>
    </lineage>
</organism>
<dbReference type="OrthoDB" id="9761875at2"/>
<comment type="similarity">
    <text evidence="1">Belongs to the glycosyl hydrolase 13 family.</text>
</comment>
<dbReference type="Proteomes" id="UP000277766">
    <property type="component" value="Unassembled WGS sequence"/>
</dbReference>
<dbReference type="AlphaFoldDB" id="A0A431W1R1"/>
<dbReference type="SMART" id="SM00642">
    <property type="entry name" value="Aamy"/>
    <property type="match status" value="1"/>
</dbReference>
<dbReference type="InterPro" id="IPR004193">
    <property type="entry name" value="Glyco_hydro_13_N"/>
</dbReference>
<keyword evidence="3" id="KW-0326">Glycosidase</keyword>
<dbReference type="InterPro" id="IPR013783">
    <property type="entry name" value="Ig-like_fold"/>
</dbReference>
<dbReference type="RefSeq" id="WP_126351286.1">
    <property type="nucleotide sequence ID" value="NZ_CP086380.1"/>
</dbReference>
<accession>A0A431W1R1</accession>
<dbReference type="Pfam" id="PF00128">
    <property type="entry name" value="Alpha-amylase"/>
    <property type="match status" value="1"/>
</dbReference>
<dbReference type="GO" id="GO:0005980">
    <property type="term" value="P:glycogen catabolic process"/>
    <property type="evidence" value="ECO:0007669"/>
    <property type="project" value="InterPro"/>
</dbReference>
<gene>
    <name evidence="6" type="primary">glgX</name>
    <name evidence="6" type="ORF">EJ104_03010</name>
</gene>
<evidence type="ECO:0000259" key="5">
    <source>
        <dbReference type="SMART" id="SM00642"/>
    </source>
</evidence>
<comment type="caution">
    <text evidence="6">The sequence shown here is derived from an EMBL/GenBank/DDBJ whole genome shotgun (WGS) entry which is preliminary data.</text>
</comment>
<dbReference type="NCBIfam" id="TIGR02100">
    <property type="entry name" value="glgX_debranch"/>
    <property type="match status" value="1"/>
</dbReference>
<evidence type="ECO:0000256" key="1">
    <source>
        <dbReference type="ARBA" id="ARBA00008061"/>
    </source>
</evidence>
<dbReference type="Gene3D" id="2.60.40.1180">
    <property type="entry name" value="Golgi alpha-mannosidase II"/>
    <property type="match status" value="1"/>
</dbReference>
<dbReference type="PANTHER" id="PTHR43002">
    <property type="entry name" value="GLYCOGEN DEBRANCHING ENZYME"/>
    <property type="match status" value="1"/>
</dbReference>
<dbReference type="Gene3D" id="3.20.20.80">
    <property type="entry name" value="Glycosidases"/>
    <property type="match status" value="1"/>
</dbReference>
<dbReference type="InterPro" id="IPR044505">
    <property type="entry name" value="GlgX_Isoamylase_N_E_set"/>
</dbReference>
<dbReference type="CDD" id="cd02856">
    <property type="entry name" value="E_set_GDE_Isoamylase_N"/>
    <property type="match status" value="1"/>
</dbReference>
<dbReference type="InterPro" id="IPR013780">
    <property type="entry name" value="Glyco_hydro_b"/>
</dbReference>
<dbReference type="InterPro" id="IPR006047">
    <property type="entry name" value="GH13_cat_dom"/>
</dbReference>
<dbReference type="InterPro" id="IPR017853">
    <property type="entry name" value="GH"/>
</dbReference>
<dbReference type="InterPro" id="IPR014756">
    <property type="entry name" value="Ig_E-set"/>
</dbReference>
<feature type="region of interest" description="Disordered" evidence="4">
    <location>
        <begin position="1"/>
        <end position="29"/>
    </location>
</feature>
<proteinExistence type="inferred from homology"/>
<keyword evidence="2" id="KW-0378">Hydrolase</keyword>